<dbReference type="InterPro" id="IPR006012">
    <property type="entry name" value="Syntaxin/epimorphin_CS"/>
</dbReference>
<protein>
    <submittedName>
        <fullName evidence="11">Syntaxin-5</fullName>
    </submittedName>
</protein>
<feature type="domain" description="T-SNARE coiled-coil homology" evidence="10">
    <location>
        <begin position="227"/>
        <end position="289"/>
    </location>
</feature>
<comment type="subcellular location">
    <subcellularLocation>
        <location evidence="1">Membrane</location>
        <topology evidence="1">Single-pass type IV membrane protein</topology>
    </subcellularLocation>
</comment>
<dbReference type="InterPro" id="IPR045242">
    <property type="entry name" value="Syntaxin"/>
</dbReference>
<dbReference type="GO" id="GO:0000149">
    <property type="term" value="F:SNARE binding"/>
    <property type="evidence" value="ECO:0007669"/>
    <property type="project" value="TreeGrafter"/>
</dbReference>
<dbReference type="GO" id="GO:0031201">
    <property type="term" value="C:SNARE complex"/>
    <property type="evidence" value="ECO:0007669"/>
    <property type="project" value="TreeGrafter"/>
</dbReference>
<dbReference type="GO" id="GO:0006906">
    <property type="term" value="P:vesicle fusion"/>
    <property type="evidence" value="ECO:0007669"/>
    <property type="project" value="TreeGrafter"/>
</dbReference>
<feature type="transmembrane region" description="Helical" evidence="9">
    <location>
        <begin position="298"/>
        <end position="317"/>
    </location>
</feature>
<dbReference type="PROSITE" id="PS00914">
    <property type="entry name" value="SYNTAXIN"/>
    <property type="match status" value="1"/>
</dbReference>
<keyword evidence="5 9" id="KW-1133">Transmembrane helix</keyword>
<dbReference type="OMA" id="EHNHNVV"/>
<sequence>MIEPASFQDRTEEFFSIIENLKTQEKEIFNKKQNNNEKTQKQKKKTGFMIAASYIGKQIYSTCLKLSKLSKLAQSNSLVYDTSQEIQELTHIIKQEIQELNSKIQELQTYLNNNKPNNSQSSNHTKNIIDSLKNNLKNATKDFQNVLEQRNENLKIQQERKSRLGDDSNINMLKQQQTPIYHRPLTYEADPLNQFVLNEEQEKKSGNQEENFFEDFQTQKTIANQSTRYYQERVDAVEDIEKTINEVSSVFNQLSVIINEQDVQIDWIEKNVEDTLVNVEKGETELTKYMQSLKSNRWLIFKIFIVLIIFIIIFSLIM</sequence>
<dbReference type="EMBL" id="JAPDFW010000054">
    <property type="protein sequence ID" value="KAJ5078218.1"/>
    <property type="molecule type" value="Genomic_DNA"/>
</dbReference>
<dbReference type="SUPFAM" id="SSF47661">
    <property type="entry name" value="t-snare proteins"/>
    <property type="match status" value="1"/>
</dbReference>
<proteinExistence type="inferred from homology"/>
<dbReference type="InterPro" id="IPR010989">
    <property type="entry name" value="SNARE"/>
</dbReference>
<reference evidence="11" key="1">
    <citation type="submission" date="2022-10" db="EMBL/GenBank/DDBJ databases">
        <title>Novel sulphate-reducing endosymbionts in the free-living metamonad Anaeramoeba.</title>
        <authorList>
            <person name="Jerlstrom-Hultqvist J."/>
            <person name="Cepicka I."/>
            <person name="Gallot-Lavallee L."/>
            <person name="Salas-Leiva D."/>
            <person name="Curtis B.A."/>
            <person name="Zahonova K."/>
            <person name="Pipaliya S."/>
            <person name="Dacks J."/>
            <person name="Roger A.J."/>
        </authorList>
    </citation>
    <scope>NUCLEOTIDE SEQUENCE</scope>
    <source>
        <strain evidence="11">BMAN</strain>
    </source>
</reference>
<dbReference type="GO" id="GO:0048278">
    <property type="term" value="P:vesicle docking"/>
    <property type="evidence" value="ECO:0007669"/>
    <property type="project" value="TreeGrafter"/>
</dbReference>
<evidence type="ECO:0000256" key="4">
    <source>
        <dbReference type="ARBA" id="ARBA00022692"/>
    </source>
</evidence>
<dbReference type="AlphaFoldDB" id="A0A9Q0LVJ3"/>
<keyword evidence="4 9" id="KW-0812">Transmembrane</keyword>
<dbReference type="PANTHER" id="PTHR19957:SF3">
    <property type="entry name" value="SYNTAXIN-5"/>
    <property type="match status" value="1"/>
</dbReference>
<keyword evidence="3" id="KW-0813">Transport</keyword>
<comment type="caution">
    <text evidence="11">The sequence shown here is derived from an EMBL/GenBank/DDBJ whole genome shotgun (WGS) entry which is preliminary data.</text>
</comment>
<keyword evidence="6 8" id="KW-0175">Coiled coil</keyword>
<dbReference type="Pfam" id="PF05739">
    <property type="entry name" value="SNARE"/>
    <property type="match status" value="1"/>
</dbReference>
<dbReference type="GO" id="GO:0005484">
    <property type="term" value="F:SNAP receptor activity"/>
    <property type="evidence" value="ECO:0007669"/>
    <property type="project" value="InterPro"/>
</dbReference>
<evidence type="ECO:0000313" key="12">
    <source>
        <dbReference type="Proteomes" id="UP001149090"/>
    </source>
</evidence>
<evidence type="ECO:0000256" key="3">
    <source>
        <dbReference type="ARBA" id="ARBA00022448"/>
    </source>
</evidence>
<name>A0A9Q0LVJ3_ANAIG</name>
<evidence type="ECO:0000313" key="11">
    <source>
        <dbReference type="EMBL" id="KAJ5078218.1"/>
    </source>
</evidence>
<evidence type="ECO:0000256" key="8">
    <source>
        <dbReference type="SAM" id="Coils"/>
    </source>
</evidence>
<dbReference type="InterPro" id="IPR000727">
    <property type="entry name" value="T_SNARE_dom"/>
</dbReference>
<accession>A0A9Q0LVJ3</accession>
<dbReference type="Proteomes" id="UP001149090">
    <property type="component" value="Unassembled WGS sequence"/>
</dbReference>
<dbReference type="PROSITE" id="PS50192">
    <property type="entry name" value="T_SNARE"/>
    <property type="match status" value="1"/>
</dbReference>
<dbReference type="GO" id="GO:0006886">
    <property type="term" value="P:intracellular protein transport"/>
    <property type="evidence" value="ECO:0007669"/>
    <property type="project" value="InterPro"/>
</dbReference>
<comment type="similarity">
    <text evidence="2">Belongs to the syntaxin family.</text>
</comment>
<evidence type="ECO:0000256" key="2">
    <source>
        <dbReference type="ARBA" id="ARBA00009063"/>
    </source>
</evidence>
<dbReference type="PANTHER" id="PTHR19957">
    <property type="entry name" value="SYNTAXIN"/>
    <property type="match status" value="1"/>
</dbReference>
<keyword evidence="7 9" id="KW-0472">Membrane</keyword>
<dbReference type="OrthoDB" id="421009at2759"/>
<dbReference type="SMART" id="SM00397">
    <property type="entry name" value="t_SNARE"/>
    <property type="match status" value="1"/>
</dbReference>
<gene>
    <name evidence="11" type="ORF">M0811_05006</name>
</gene>
<evidence type="ECO:0000256" key="7">
    <source>
        <dbReference type="ARBA" id="ARBA00023136"/>
    </source>
</evidence>
<keyword evidence="12" id="KW-1185">Reference proteome</keyword>
<evidence type="ECO:0000256" key="1">
    <source>
        <dbReference type="ARBA" id="ARBA00004211"/>
    </source>
</evidence>
<evidence type="ECO:0000256" key="9">
    <source>
        <dbReference type="SAM" id="Phobius"/>
    </source>
</evidence>
<organism evidence="11 12">
    <name type="scientific">Anaeramoeba ignava</name>
    <name type="common">Anaerobic marine amoeba</name>
    <dbReference type="NCBI Taxonomy" id="1746090"/>
    <lineage>
        <taxon>Eukaryota</taxon>
        <taxon>Metamonada</taxon>
        <taxon>Anaeramoebidae</taxon>
        <taxon>Anaeramoeba</taxon>
    </lineage>
</organism>
<evidence type="ECO:0000259" key="10">
    <source>
        <dbReference type="PROSITE" id="PS50192"/>
    </source>
</evidence>
<dbReference type="GO" id="GO:0000139">
    <property type="term" value="C:Golgi membrane"/>
    <property type="evidence" value="ECO:0007669"/>
    <property type="project" value="TreeGrafter"/>
</dbReference>
<dbReference type="Gene3D" id="1.20.58.70">
    <property type="match status" value="1"/>
</dbReference>
<feature type="coiled-coil region" evidence="8">
    <location>
        <begin position="86"/>
        <end position="149"/>
    </location>
</feature>
<evidence type="ECO:0000256" key="6">
    <source>
        <dbReference type="ARBA" id="ARBA00023054"/>
    </source>
</evidence>
<evidence type="ECO:0000256" key="5">
    <source>
        <dbReference type="ARBA" id="ARBA00022989"/>
    </source>
</evidence>
<dbReference type="GO" id="GO:0006888">
    <property type="term" value="P:endoplasmic reticulum to Golgi vesicle-mediated transport"/>
    <property type="evidence" value="ECO:0007669"/>
    <property type="project" value="TreeGrafter"/>
</dbReference>